<organism evidence="2 3">
    <name type="scientific">Dendroctonus ponderosae</name>
    <name type="common">Mountain pine beetle</name>
    <dbReference type="NCBI Taxonomy" id="77166"/>
    <lineage>
        <taxon>Eukaryota</taxon>
        <taxon>Metazoa</taxon>
        <taxon>Ecdysozoa</taxon>
        <taxon>Arthropoda</taxon>
        <taxon>Hexapoda</taxon>
        <taxon>Insecta</taxon>
        <taxon>Pterygota</taxon>
        <taxon>Neoptera</taxon>
        <taxon>Endopterygota</taxon>
        <taxon>Coleoptera</taxon>
        <taxon>Polyphaga</taxon>
        <taxon>Cucujiformia</taxon>
        <taxon>Curculionidae</taxon>
        <taxon>Scolytinae</taxon>
        <taxon>Dendroctonus</taxon>
    </lineage>
</organism>
<reference evidence="3" key="1">
    <citation type="journal article" date="2013" name="Genome Biol.">
        <title>Draft genome of the mountain pine beetle, Dendroctonus ponderosae Hopkins, a major forest pest.</title>
        <authorList>
            <person name="Keeling C.I."/>
            <person name="Yuen M.M."/>
            <person name="Liao N.Y."/>
            <person name="Docking T.R."/>
            <person name="Chan S.K."/>
            <person name="Taylor G.A."/>
            <person name="Palmquist D.L."/>
            <person name="Jackman S.D."/>
            <person name="Nguyen A."/>
            <person name="Li M."/>
            <person name="Henderson H."/>
            <person name="Janes J.K."/>
            <person name="Zhao Y."/>
            <person name="Pandoh P."/>
            <person name="Moore R."/>
            <person name="Sperling F.A."/>
            <person name="Huber D.P."/>
            <person name="Birol I."/>
            <person name="Jones S.J."/>
            <person name="Bohlmann J."/>
        </authorList>
    </citation>
    <scope>NUCLEOTIDE SEQUENCE</scope>
</reference>
<sequence>MLFVPFTVPTFAPTVAAAVTTLPNMGTPKVSMGDNGNKIMVLSSGNNNSLPYVEHYKDLKTGWVSSSSVTTSGNPPTLLAVPSIITQQPVNTSVAPNLQAAVTAVPVQLKTTPAIVAPIMTNPPKPDTSRYITMQHYIVQTFSLKGIETKLAFIDLVSAVKGP</sequence>
<proteinExistence type="predicted"/>
<dbReference type="AlphaFoldDB" id="A0AAR5NX05"/>
<protein>
    <submittedName>
        <fullName evidence="2">Uncharacterized protein</fullName>
    </submittedName>
</protein>
<name>A0AAR5NX05_DENPD</name>
<feature type="chain" id="PRO_5043400647" evidence="1">
    <location>
        <begin position="18"/>
        <end position="163"/>
    </location>
</feature>
<feature type="signal peptide" evidence="1">
    <location>
        <begin position="1"/>
        <end position="17"/>
    </location>
</feature>
<keyword evidence="3" id="KW-1185">Reference proteome</keyword>
<evidence type="ECO:0000256" key="1">
    <source>
        <dbReference type="SAM" id="SignalP"/>
    </source>
</evidence>
<evidence type="ECO:0000313" key="3">
    <source>
        <dbReference type="Proteomes" id="UP000019118"/>
    </source>
</evidence>
<dbReference type="EnsemblMetazoa" id="XM_019897914.1">
    <property type="protein sequence ID" value="XP_019753473.1"/>
    <property type="gene ID" value="LOC109532848"/>
</dbReference>
<dbReference type="Proteomes" id="UP000019118">
    <property type="component" value="Unassembled WGS sequence"/>
</dbReference>
<keyword evidence="1" id="KW-0732">Signal</keyword>
<evidence type="ECO:0000313" key="2">
    <source>
        <dbReference type="EnsemblMetazoa" id="XP_019753473.1"/>
    </source>
</evidence>
<accession>A0AAR5NX05</accession>
<reference evidence="2" key="2">
    <citation type="submission" date="2024-08" db="UniProtKB">
        <authorList>
            <consortium name="EnsemblMetazoa"/>
        </authorList>
    </citation>
    <scope>IDENTIFICATION</scope>
</reference>